<dbReference type="AlphaFoldDB" id="A0A3S3P4E0"/>
<evidence type="ECO:0000256" key="3">
    <source>
        <dbReference type="ARBA" id="ARBA00022617"/>
    </source>
</evidence>
<dbReference type="GO" id="GO:0008395">
    <property type="term" value="F:steroid hydroxylase activity"/>
    <property type="evidence" value="ECO:0007669"/>
    <property type="project" value="TreeGrafter"/>
</dbReference>
<keyword evidence="7 8" id="KW-0503">Monooxygenase</keyword>
<keyword evidence="5" id="KW-0560">Oxidoreductase</keyword>
<comment type="similarity">
    <text evidence="2">Belongs to the cytochrome P450 family.</text>
</comment>
<dbReference type="EMBL" id="NCKU01010819">
    <property type="protein sequence ID" value="RWS00659.1"/>
    <property type="molecule type" value="Genomic_DNA"/>
</dbReference>
<keyword evidence="9" id="KW-1185">Reference proteome</keyword>
<evidence type="ECO:0000256" key="7">
    <source>
        <dbReference type="ARBA" id="ARBA00023033"/>
    </source>
</evidence>
<dbReference type="GO" id="GO:0005506">
    <property type="term" value="F:iron ion binding"/>
    <property type="evidence" value="ECO:0007669"/>
    <property type="project" value="InterPro"/>
</dbReference>
<keyword evidence="6" id="KW-0408">Iron</keyword>
<dbReference type="InterPro" id="IPR050705">
    <property type="entry name" value="Cytochrome_P450_3A"/>
</dbReference>
<organism evidence="8 9">
    <name type="scientific">Dinothrombium tinctorium</name>
    <dbReference type="NCBI Taxonomy" id="1965070"/>
    <lineage>
        <taxon>Eukaryota</taxon>
        <taxon>Metazoa</taxon>
        <taxon>Ecdysozoa</taxon>
        <taxon>Arthropoda</taxon>
        <taxon>Chelicerata</taxon>
        <taxon>Arachnida</taxon>
        <taxon>Acari</taxon>
        <taxon>Acariformes</taxon>
        <taxon>Trombidiformes</taxon>
        <taxon>Prostigmata</taxon>
        <taxon>Anystina</taxon>
        <taxon>Parasitengona</taxon>
        <taxon>Trombidioidea</taxon>
        <taxon>Trombidiidae</taxon>
        <taxon>Dinothrombium</taxon>
    </lineage>
</organism>
<dbReference type="Proteomes" id="UP000285301">
    <property type="component" value="Unassembled WGS sequence"/>
</dbReference>
<evidence type="ECO:0000256" key="2">
    <source>
        <dbReference type="ARBA" id="ARBA00010617"/>
    </source>
</evidence>
<sequence>TIFISIYEMFRPVLVVGDPILAKEVMVNQFQNFPDHRFRGDSIKQIGGKMLFTLRHDDWRRVRAIVSPSFSTAKLKALIETMNGAVSTLISNVEKAVKNNQTVDMKIYLCSLTLDIISSCAFGVKIDSLQDPNNSIVDNSNKLFANNISWLSLFAFMSPSLAPVGSALGISIFDVKALKYFQFLIYELIQKRVQLLSSSSQSTSSRKDFIQLLMEGEIRANEYSDSRRKKEPLHK</sequence>
<evidence type="ECO:0000256" key="6">
    <source>
        <dbReference type="ARBA" id="ARBA00023004"/>
    </source>
</evidence>
<keyword evidence="4" id="KW-0479">Metal-binding</keyword>
<dbReference type="InterPro" id="IPR002402">
    <property type="entry name" value="Cyt_P450_E_grp-II"/>
</dbReference>
<dbReference type="InterPro" id="IPR001128">
    <property type="entry name" value="Cyt_P450"/>
</dbReference>
<proteinExistence type="inferred from homology"/>
<reference evidence="8 9" key="1">
    <citation type="journal article" date="2018" name="Gigascience">
        <title>Genomes of trombidid mites reveal novel predicted allergens and laterally-transferred genes associated with secondary metabolism.</title>
        <authorList>
            <person name="Dong X."/>
            <person name="Chaisiri K."/>
            <person name="Xia D."/>
            <person name="Armstrong S.D."/>
            <person name="Fang Y."/>
            <person name="Donnelly M.J."/>
            <person name="Kadowaki T."/>
            <person name="McGarry J.W."/>
            <person name="Darby A.C."/>
            <person name="Makepeace B.L."/>
        </authorList>
    </citation>
    <scope>NUCLEOTIDE SEQUENCE [LARGE SCALE GENOMIC DNA]</scope>
    <source>
        <strain evidence="8">UoL-WK</strain>
    </source>
</reference>
<dbReference type="STRING" id="1965070.A0A3S3P4E0"/>
<evidence type="ECO:0000256" key="5">
    <source>
        <dbReference type="ARBA" id="ARBA00023002"/>
    </source>
</evidence>
<evidence type="ECO:0000313" key="8">
    <source>
        <dbReference type="EMBL" id="RWS00659.1"/>
    </source>
</evidence>
<dbReference type="GO" id="GO:0020037">
    <property type="term" value="F:heme binding"/>
    <property type="evidence" value="ECO:0007669"/>
    <property type="project" value="InterPro"/>
</dbReference>
<dbReference type="Gene3D" id="1.10.630.10">
    <property type="entry name" value="Cytochrome P450"/>
    <property type="match status" value="1"/>
</dbReference>
<dbReference type="PANTHER" id="PTHR24302:SF15">
    <property type="entry name" value="FATTY-ACID PEROXYGENASE"/>
    <property type="match status" value="1"/>
</dbReference>
<gene>
    <name evidence="8" type="ORF">B4U79_15367</name>
</gene>
<name>A0A3S3P4E0_9ACAR</name>
<evidence type="ECO:0000256" key="1">
    <source>
        <dbReference type="ARBA" id="ARBA00001971"/>
    </source>
</evidence>
<dbReference type="OrthoDB" id="2789670at2759"/>
<comment type="caution">
    <text evidence="8">The sequence shown here is derived from an EMBL/GenBank/DDBJ whole genome shotgun (WGS) entry which is preliminary data.</text>
</comment>
<accession>A0A3S3P4E0</accession>
<dbReference type="PANTHER" id="PTHR24302">
    <property type="entry name" value="CYTOCHROME P450 FAMILY 3"/>
    <property type="match status" value="1"/>
</dbReference>
<evidence type="ECO:0000313" key="9">
    <source>
        <dbReference type="Proteomes" id="UP000285301"/>
    </source>
</evidence>
<feature type="non-terminal residue" evidence="8">
    <location>
        <position position="1"/>
    </location>
</feature>
<evidence type="ECO:0000256" key="4">
    <source>
        <dbReference type="ARBA" id="ARBA00022723"/>
    </source>
</evidence>
<dbReference type="PRINTS" id="PR00464">
    <property type="entry name" value="EP450II"/>
</dbReference>
<comment type="cofactor">
    <cofactor evidence="1">
        <name>heme</name>
        <dbReference type="ChEBI" id="CHEBI:30413"/>
    </cofactor>
</comment>
<dbReference type="GO" id="GO:0016705">
    <property type="term" value="F:oxidoreductase activity, acting on paired donors, with incorporation or reduction of molecular oxygen"/>
    <property type="evidence" value="ECO:0007669"/>
    <property type="project" value="InterPro"/>
</dbReference>
<protein>
    <submittedName>
        <fullName evidence="8">Cytochrome P450 monooxygenase-like protein</fullName>
    </submittedName>
</protein>
<dbReference type="Pfam" id="PF00067">
    <property type="entry name" value="p450"/>
    <property type="match status" value="1"/>
</dbReference>
<keyword evidence="3" id="KW-0349">Heme</keyword>
<dbReference type="InterPro" id="IPR036396">
    <property type="entry name" value="Cyt_P450_sf"/>
</dbReference>
<dbReference type="SUPFAM" id="SSF48264">
    <property type="entry name" value="Cytochrome P450"/>
    <property type="match status" value="1"/>
</dbReference>